<sequence length="39" mass="4571">MLSFLIFRELSQKKIANSKSFAIIVLILYNYMKTSSRSK</sequence>
<evidence type="ECO:0000313" key="2">
    <source>
        <dbReference type="EMBL" id="KXB68427.1"/>
    </source>
</evidence>
<comment type="caution">
    <text evidence="2">The sequence shown here is derived from an EMBL/GenBank/DDBJ whole genome shotgun (WGS) entry which is preliminary data.</text>
</comment>
<dbReference type="EMBL" id="LSDG01000002">
    <property type="protein sequence ID" value="KXB68427.1"/>
    <property type="molecule type" value="Genomic_DNA"/>
</dbReference>
<accession>A0A134AL46</accession>
<dbReference type="Proteomes" id="UP000070442">
    <property type="component" value="Unassembled WGS sequence"/>
</dbReference>
<protein>
    <submittedName>
        <fullName evidence="2">Uncharacterized protein</fullName>
    </submittedName>
</protein>
<dbReference type="AlphaFoldDB" id="A0A134AL46"/>
<keyword evidence="3" id="KW-1185">Reference proteome</keyword>
<dbReference type="PATRIC" id="fig|755172.3.peg.135"/>
<name>A0A134AL46_9FIRM</name>
<evidence type="ECO:0000256" key="1">
    <source>
        <dbReference type="SAM" id="Phobius"/>
    </source>
</evidence>
<keyword evidence="1" id="KW-1133">Transmembrane helix</keyword>
<reference evidence="3" key="1">
    <citation type="submission" date="2016-01" db="EMBL/GenBank/DDBJ databases">
        <authorList>
            <person name="Mitreva M."/>
            <person name="Pepin K.H."/>
            <person name="Mihindukulasuriya K.A."/>
            <person name="Fulton R."/>
            <person name="Fronick C."/>
            <person name="O'Laughlin M."/>
            <person name="Miner T."/>
            <person name="Herter B."/>
            <person name="Rosa B.A."/>
            <person name="Cordes M."/>
            <person name="Tomlinson C."/>
            <person name="Wollam A."/>
            <person name="Palsikar V.B."/>
            <person name="Mardis E.R."/>
            <person name="Wilson R.K."/>
        </authorList>
    </citation>
    <scope>NUCLEOTIDE SEQUENCE [LARGE SCALE GENOMIC DNA]</scope>
    <source>
        <strain evidence="3">DNF00729</strain>
    </source>
</reference>
<gene>
    <name evidence="2" type="ORF">HMPREF1863_00140</name>
</gene>
<keyword evidence="1" id="KW-0472">Membrane</keyword>
<dbReference type="STRING" id="755172.HMPREF1863_00140"/>
<feature type="transmembrane region" description="Helical" evidence="1">
    <location>
        <begin position="15"/>
        <end position="32"/>
    </location>
</feature>
<proteinExistence type="predicted"/>
<organism evidence="2 3">
    <name type="scientific">Aedoeadaptatus coxii</name>
    <dbReference type="NCBI Taxonomy" id="755172"/>
    <lineage>
        <taxon>Bacteria</taxon>
        <taxon>Bacillati</taxon>
        <taxon>Bacillota</taxon>
        <taxon>Tissierellia</taxon>
        <taxon>Tissierellales</taxon>
        <taxon>Peptoniphilaceae</taxon>
        <taxon>Aedoeadaptatus</taxon>
    </lineage>
</organism>
<evidence type="ECO:0000313" key="3">
    <source>
        <dbReference type="Proteomes" id="UP000070442"/>
    </source>
</evidence>
<keyword evidence="1" id="KW-0812">Transmembrane</keyword>